<organism evidence="3 4">
    <name type="scientific">Actinomadura keratinilytica</name>
    <dbReference type="NCBI Taxonomy" id="547461"/>
    <lineage>
        <taxon>Bacteria</taxon>
        <taxon>Bacillati</taxon>
        <taxon>Actinomycetota</taxon>
        <taxon>Actinomycetes</taxon>
        <taxon>Streptosporangiales</taxon>
        <taxon>Thermomonosporaceae</taxon>
        <taxon>Actinomadura</taxon>
    </lineage>
</organism>
<dbReference type="Proteomes" id="UP001500266">
    <property type="component" value="Unassembled WGS sequence"/>
</dbReference>
<reference evidence="4" key="1">
    <citation type="journal article" date="2019" name="Int. J. Syst. Evol. Microbiol.">
        <title>The Global Catalogue of Microorganisms (GCM) 10K type strain sequencing project: providing services to taxonomists for standard genome sequencing and annotation.</title>
        <authorList>
            <consortium name="The Broad Institute Genomics Platform"/>
            <consortium name="The Broad Institute Genome Sequencing Center for Infectious Disease"/>
            <person name="Wu L."/>
            <person name="Ma J."/>
        </authorList>
    </citation>
    <scope>NUCLEOTIDE SEQUENCE [LARGE SCALE GENOMIC DNA]</scope>
    <source>
        <strain evidence="4">JCM 17316</strain>
    </source>
</reference>
<keyword evidence="4" id="KW-1185">Reference proteome</keyword>
<keyword evidence="2" id="KW-0472">Membrane</keyword>
<protein>
    <submittedName>
        <fullName evidence="3">Uncharacterized protein</fullName>
    </submittedName>
</protein>
<feature type="transmembrane region" description="Helical" evidence="2">
    <location>
        <begin position="174"/>
        <end position="197"/>
    </location>
</feature>
<keyword evidence="2" id="KW-0812">Transmembrane</keyword>
<dbReference type="EMBL" id="BAABDO010000166">
    <property type="protein sequence ID" value="GAA4158088.1"/>
    <property type="molecule type" value="Genomic_DNA"/>
</dbReference>
<gene>
    <name evidence="3" type="ORF">GCM10022416_59970</name>
</gene>
<comment type="caution">
    <text evidence="3">The sequence shown here is derived from an EMBL/GenBank/DDBJ whole genome shotgun (WGS) entry which is preliminary data.</text>
</comment>
<name>A0ABP7ZHF8_9ACTN</name>
<evidence type="ECO:0000313" key="4">
    <source>
        <dbReference type="Proteomes" id="UP001500266"/>
    </source>
</evidence>
<sequence length="220" mass="23656">MPDPTAHSPNQPDDAGKVTPEQVQQLQAALAEQHRRLNTADSQDSDKRTAIASAIFTATEKLLAAEERLRDQIRQQERQRRNARATRGALVAAGLAAIAALPAAFGWPDRAWLLPAILLVLVALVAAADAYADEVPPEADGPHVPFVRQAHAMFLVFAAVGVAFFMTMQSTPLWGVFVVFAAVFTRPLFTALAKDVLAEVAEDRRTSTGTGHAAREGARS</sequence>
<feature type="transmembrane region" description="Helical" evidence="2">
    <location>
        <begin position="111"/>
        <end position="132"/>
    </location>
</feature>
<proteinExistence type="predicted"/>
<keyword evidence="2" id="KW-1133">Transmembrane helix</keyword>
<feature type="transmembrane region" description="Helical" evidence="2">
    <location>
        <begin position="152"/>
        <end position="168"/>
    </location>
</feature>
<accession>A0ABP7ZHF8</accession>
<dbReference type="RefSeq" id="WP_345025141.1">
    <property type="nucleotide sequence ID" value="NZ_BAABDO010000166.1"/>
</dbReference>
<evidence type="ECO:0000256" key="1">
    <source>
        <dbReference type="SAM" id="MobiDB-lite"/>
    </source>
</evidence>
<evidence type="ECO:0000256" key="2">
    <source>
        <dbReference type="SAM" id="Phobius"/>
    </source>
</evidence>
<feature type="region of interest" description="Disordered" evidence="1">
    <location>
        <begin position="1"/>
        <end position="27"/>
    </location>
</feature>
<evidence type="ECO:0000313" key="3">
    <source>
        <dbReference type="EMBL" id="GAA4158088.1"/>
    </source>
</evidence>
<feature type="transmembrane region" description="Helical" evidence="2">
    <location>
        <begin position="88"/>
        <end position="105"/>
    </location>
</feature>